<reference evidence="1" key="2">
    <citation type="submission" date="2021-04" db="EMBL/GenBank/DDBJ databases">
        <authorList>
            <person name="Gilroy R."/>
        </authorList>
    </citation>
    <scope>NUCLEOTIDE SEQUENCE</scope>
    <source>
        <strain evidence="1">ChiGjej6B6-1540</strain>
    </source>
</reference>
<dbReference type="Proteomes" id="UP000824192">
    <property type="component" value="Unassembled WGS sequence"/>
</dbReference>
<dbReference type="EMBL" id="DXGA01000204">
    <property type="protein sequence ID" value="HIW94731.1"/>
    <property type="molecule type" value="Genomic_DNA"/>
</dbReference>
<dbReference type="AlphaFoldDB" id="A0A9D1RUJ1"/>
<evidence type="ECO:0000313" key="1">
    <source>
        <dbReference type="EMBL" id="HIW94731.1"/>
    </source>
</evidence>
<evidence type="ECO:0000313" key="2">
    <source>
        <dbReference type="Proteomes" id="UP000824192"/>
    </source>
</evidence>
<organism evidence="1 2">
    <name type="scientific">Candidatus Flavonifractor merdipullorum</name>
    <dbReference type="NCBI Taxonomy" id="2838590"/>
    <lineage>
        <taxon>Bacteria</taxon>
        <taxon>Bacillati</taxon>
        <taxon>Bacillota</taxon>
        <taxon>Clostridia</taxon>
        <taxon>Eubacteriales</taxon>
        <taxon>Oscillospiraceae</taxon>
        <taxon>Flavonifractor</taxon>
    </lineage>
</organism>
<sequence>MGEHLTLEELTAFLQETETGPDAVARIARINAHLIHCDACSALFNTVSSLLELSGALAQQAARTDWTAALSRCAARFRLRLRDAARQLLLDQVHFGDADFDYPLPVGARAIGSHTASLDTLIDNENSYNELSVHNGTLSVRLDAEEISNPQPVAALLTEDGQIAAAQPMTLDGEVWTASFPVEDGSYDLAIL</sequence>
<proteinExistence type="predicted"/>
<accession>A0A9D1RUJ1</accession>
<name>A0A9D1RUJ1_9FIRM</name>
<evidence type="ECO:0008006" key="3">
    <source>
        <dbReference type="Google" id="ProtNLM"/>
    </source>
</evidence>
<reference evidence="1" key="1">
    <citation type="journal article" date="2021" name="PeerJ">
        <title>Extensive microbial diversity within the chicken gut microbiome revealed by metagenomics and culture.</title>
        <authorList>
            <person name="Gilroy R."/>
            <person name="Ravi A."/>
            <person name="Getino M."/>
            <person name="Pursley I."/>
            <person name="Horton D.L."/>
            <person name="Alikhan N.F."/>
            <person name="Baker D."/>
            <person name="Gharbi K."/>
            <person name="Hall N."/>
            <person name="Watson M."/>
            <person name="Adriaenssens E.M."/>
            <person name="Foster-Nyarko E."/>
            <person name="Jarju S."/>
            <person name="Secka A."/>
            <person name="Antonio M."/>
            <person name="Oren A."/>
            <person name="Chaudhuri R.R."/>
            <person name="La Ragione R."/>
            <person name="Hildebrand F."/>
            <person name="Pallen M.J."/>
        </authorList>
    </citation>
    <scope>NUCLEOTIDE SEQUENCE</scope>
    <source>
        <strain evidence="1">ChiGjej6B6-1540</strain>
    </source>
</reference>
<protein>
    <recommendedName>
        <fullName evidence="3">Zinc-finger domain-containing protein</fullName>
    </recommendedName>
</protein>
<gene>
    <name evidence="1" type="ORF">H9868_09385</name>
</gene>
<comment type="caution">
    <text evidence="1">The sequence shown here is derived from an EMBL/GenBank/DDBJ whole genome shotgun (WGS) entry which is preliminary data.</text>
</comment>